<reference evidence="2" key="1">
    <citation type="journal article" date="2021" name="PeerJ">
        <title>Extensive microbial diversity within the chicken gut microbiome revealed by metagenomics and culture.</title>
        <authorList>
            <person name="Gilroy R."/>
            <person name="Ravi A."/>
            <person name="Getino M."/>
            <person name="Pursley I."/>
            <person name="Horton D.L."/>
            <person name="Alikhan N.F."/>
            <person name="Baker D."/>
            <person name="Gharbi K."/>
            <person name="Hall N."/>
            <person name="Watson M."/>
            <person name="Adriaenssens E.M."/>
            <person name="Foster-Nyarko E."/>
            <person name="Jarju S."/>
            <person name="Secka A."/>
            <person name="Antonio M."/>
            <person name="Oren A."/>
            <person name="Chaudhuri R.R."/>
            <person name="La Ragione R."/>
            <person name="Hildebrand F."/>
            <person name="Pallen M.J."/>
        </authorList>
    </citation>
    <scope>NUCLEOTIDE SEQUENCE</scope>
    <source>
        <strain evidence="2">CHK179-5677</strain>
    </source>
</reference>
<dbReference type="InterPro" id="IPR041664">
    <property type="entry name" value="AAA_16"/>
</dbReference>
<dbReference type="RefSeq" id="WP_304247912.1">
    <property type="nucleotide sequence ID" value="NZ_DYUC01000064.1"/>
</dbReference>
<protein>
    <submittedName>
        <fullName evidence="2">ATP-binding protein</fullName>
    </submittedName>
</protein>
<name>A0A921MM07_9FIRM</name>
<feature type="domain" description="Orc1-like AAA ATPase" evidence="1">
    <location>
        <begin position="18"/>
        <end position="156"/>
    </location>
</feature>
<dbReference type="Gene3D" id="3.40.50.300">
    <property type="entry name" value="P-loop containing nucleotide triphosphate hydrolases"/>
    <property type="match status" value="1"/>
</dbReference>
<comment type="caution">
    <text evidence="2">The sequence shown here is derived from an EMBL/GenBank/DDBJ whole genome shotgun (WGS) entry which is preliminary data.</text>
</comment>
<evidence type="ECO:0000313" key="2">
    <source>
        <dbReference type="EMBL" id="HJG86697.1"/>
    </source>
</evidence>
<dbReference type="Proteomes" id="UP000760668">
    <property type="component" value="Unassembled WGS sequence"/>
</dbReference>
<evidence type="ECO:0000259" key="1">
    <source>
        <dbReference type="Pfam" id="PF13191"/>
    </source>
</evidence>
<keyword evidence="2" id="KW-0547">Nucleotide-binding</keyword>
<dbReference type="GO" id="GO:0005524">
    <property type="term" value="F:ATP binding"/>
    <property type="evidence" value="ECO:0007669"/>
    <property type="project" value="UniProtKB-KW"/>
</dbReference>
<sequence length="510" mass="59262">MRKTNRFLAGPQVSGDSFFGRRSELDRLGDWMFGAAPCCGLSIVGPHRIGKSSLVAQVLREHAGQENVLVIRMNVGECPDVTAFWYMFVEELEAALRQKGIWDESLEKARTKLECLTNGDKNWYMRMRQPLISILSRTWEHGLRVLWVLDEFDAARWVLDGRCYFQFIRTLSSELDQRKMTTVLISRSPVAEIEHSADGISSFHGVFPSFTLYGFNDQDMAEFYGALTDYDIFPDGEMKARLEYYCGRIPFLLSMFARELVEDRMQQREVDAARVDEIFARRLRGDIEDFYKTLHNRFQEDRQLEAMLGALFGPMTLAEQRNVSVLEQRGYLCKDGNGYYAMTRDFTVYLETQQTKVPLFETFIRAERRLKEMIRTEFPAMDELRYQAAQPKRDAIRQWTETLEPYRSAGLSGYLDFLEVTYGNCRAMSSWRENPSLLDAMSLGAVVSIINSSWDACFSKYFPKEDNSTWKLRLEEFHQTRNPLMHAYGDCIPDKVLDRVVKNCQYICNL</sequence>
<dbReference type="InterPro" id="IPR027417">
    <property type="entry name" value="P-loop_NTPase"/>
</dbReference>
<gene>
    <name evidence="2" type="ORF">K8V01_06720</name>
</gene>
<accession>A0A921MM07</accession>
<proteinExistence type="predicted"/>
<dbReference type="Pfam" id="PF13191">
    <property type="entry name" value="AAA_16"/>
    <property type="match status" value="1"/>
</dbReference>
<keyword evidence="2" id="KW-0067">ATP-binding</keyword>
<organism evidence="2 3">
    <name type="scientific">Pseudoflavonifractor capillosus</name>
    <dbReference type="NCBI Taxonomy" id="106588"/>
    <lineage>
        <taxon>Bacteria</taxon>
        <taxon>Bacillati</taxon>
        <taxon>Bacillota</taxon>
        <taxon>Clostridia</taxon>
        <taxon>Eubacteriales</taxon>
        <taxon>Oscillospiraceae</taxon>
        <taxon>Pseudoflavonifractor</taxon>
    </lineage>
</organism>
<dbReference type="AlphaFoldDB" id="A0A921MM07"/>
<reference evidence="2" key="2">
    <citation type="submission" date="2021-09" db="EMBL/GenBank/DDBJ databases">
        <authorList>
            <person name="Gilroy R."/>
        </authorList>
    </citation>
    <scope>NUCLEOTIDE SEQUENCE</scope>
    <source>
        <strain evidence="2">CHK179-5677</strain>
    </source>
</reference>
<dbReference type="EMBL" id="DYUC01000064">
    <property type="protein sequence ID" value="HJG86697.1"/>
    <property type="molecule type" value="Genomic_DNA"/>
</dbReference>
<evidence type="ECO:0000313" key="3">
    <source>
        <dbReference type="Proteomes" id="UP000760668"/>
    </source>
</evidence>
<dbReference type="SUPFAM" id="SSF52540">
    <property type="entry name" value="P-loop containing nucleoside triphosphate hydrolases"/>
    <property type="match status" value="1"/>
</dbReference>